<feature type="region of interest" description="Disordered" evidence="1">
    <location>
        <begin position="15"/>
        <end position="55"/>
    </location>
</feature>
<protein>
    <submittedName>
        <fullName evidence="2">Uncharacterized protein</fullName>
    </submittedName>
</protein>
<reference evidence="3" key="2">
    <citation type="submission" date="2015-01" db="EMBL/GenBank/DDBJ databases">
        <title>Evolutionary Origins and Diversification of the Mycorrhizal Mutualists.</title>
        <authorList>
            <consortium name="DOE Joint Genome Institute"/>
            <consortium name="Mycorrhizal Genomics Consortium"/>
            <person name="Kohler A."/>
            <person name="Kuo A."/>
            <person name="Nagy L.G."/>
            <person name="Floudas D."/>
            <person name="Copeland A."/>
            <person name="Barry K.W."/>
            <person name="Cichocki N."/>
            <person name="Veneault-Fourrey C."/>
            <person name="LaButti K."/>
            <person name="Lindquist E.A."/>
            <person name="Lipzen A."/>
            <person name="Lundell T."/>
            <person name="Morin E."/>
            <person name="Murat C."/>
            <person name="Riley R."/>
            <person name="Ohm R."/>
            <person name="Sun H."/>
            <person name="Tunlid A."/>
            <person name="Henrissat B."/>
            <person name="Grigoriev I.V."/>
            <person name="Hibbett D.S."/>
            <person name="Martin F."/>
        </authorList>
    </citation>
    <scope>NUCLEOTIDE SEQUENCE [LARGE SCALE GENOMIC DNA]</scope>
    <source>
        <strain evidence="3">MUT 4182</strain>
    </source>
</reference>
<dbReference type="Proteomes" id="UP000054248">
    <property type="component" value="Unassembled WGS sequence"/>
</dbReference>
<name>A0A0C3LZT7_9AGAM</name>
<accession>A0A0C3LZT7</accession>
<feature type="compositionally biased region" description="Polar residues" evidence="1">
    <location>
        <begin position="38"/>
        <end position="53"/>
    </location>
</feature>
<sequence length="116" mass="12435">MKTFIAAASYKEALEGGRASSAPAQTTYSPPTPIPTSLAQSAPSSKHLQTTALPNEHERRYRIPILIHHSNVLIILVMIYGDGANIVPTRRSCLPQTSGKELTTVISTPIELDGVA</sequence>
<reference evidence="2 3" key="1">
    <citation type="submission" date="2014-04" db="EMBL/GenBank/DDBJ databases">
        <authorList>
            <consortium name="DOE Joint Genome Institute"/>
            <person name="Kuo A."/>
            <person name="Girlanda M."/>
            <person name="Perotto S."/>
            <person name="Kohler A."/>
            <person name="Nagy L.G."/>
            <person name="Floudas D."/>
            <person name="Copeland A."/>
            <person name="Barry K.W."/>
            <person name="Cichocki N."/>
            <person name="Veneault-Fourrey C."/>
            <person name="LaButti K."/>
            <person name="Lindquist E.A."/>
            <person name="Lipzen A."/>
            <person name="Lundell T."/>
            <person name="Morin E."/>
            <person name="Murat C."/>
            <person name="Sun H."/>
            <person name="Tunlid A."/>
            <person name="Henrissat B."/>
            <person name="Grigoriev I.V."/>
            <person name="Hibbett D.S."/>
            <person name="Martin F."/>
            <person name="Nordberg H.P."/>
            <person name="Cantor M.N."/>
            <person name="Hua S.X."/>
        </authorList>
    </citation>
    <scope>NUCLEOTIDE SEQUENCE [LARGE SCALE GENOMIC DNA]</scope>
    <source>
        <strain evidence="2 3">MUT 4182</strain>
    </source>
</reference>
<proteinExistence type="predicted"/>
<dbReference type="AlphaFoldDB" id="A0A0C3LZT7"/>
<evidence type="ECO:0000313" key="2">
    <source>
        <dbReference type="EMBL" id="KIO26897.1"/>
    </source>
</evidence>
<dbReference type="HOGENOM" id="CLU_2098635_0_0_1"/>
<evidence type="ECO:0000256" key="1">
    <source>
        <dbReference type="SAM" id="MobiDB-lite"/>
    </source>
</evidence>
<keyword evidence="3" id="KW-1185">Reference proteome</keyword>
<dbReference type="EMBL" id="KN823017">
    <property type="protein sequence ID" value="KIO26897.1"/>
    <property type="molecule type" value="Genomic_DNA"/>
</dbReference>
<organism evidence="2 3">
    <name type="scientific">Tulasnella calospora MUT 4182</name>
    <dbReference type="NCBI Taxonomy" id="1051891"/>
    <lineage>
        <taxon>Eukaryota</taxon>
        <taxon>Fungi</taxon>
        <taxon>Dikarya</taxon>
        <taxon>Basidiomycota</taxon>
        <taxon>Agaricomycotina</taxon>
        <taxon>Agaricomycetes</taxon>
        <taxon>Cantharellales</taxon>
        <taxon>Tulasnellaceae</taxon>
        <taxon>Tulasnella</taxon>
    </lineage>
</organism>
<evidence type="ECO:0000313" key="3">
    <source>
        <dbReference type="Proteomes" id="UP000054248"/>
    </source>
</evidence>
<gene>
    <name evidence="2" type="ORF">M407DRAFT_7576</name>
</gene>